<dbReference type="SUPFAM" id="SSF52833">
    <property type="entry name" value="Thioredoxin-like"/>
    <property type="match status" value="1"/>
</dbReference>
<dbReference type="RefSeq" id="WP_307057649.1">
    <property type="nucleotide sequence ID" value="NZ_JAUSUH010000001.1"/>
</dbReference>
<dbReference type="PROSITE" id="PS50404">
    <property type="entry name" value="GST_NTER"/>
    <property type="match status" value="1"/>
</dbReference>
<evidence type="ECO:0000313" key="2">
    <source>
        <dbReference type="EMBL" id="MDQ0346370.1"/>
    </source>
</evidence>
<proteinExistence type="predicted"/>
<accession>A0ABU0DD70</accession>
<dbReference type="InterPro" id="IPR036249">
    <property type="entry name" value="Thioredoxin-like_sf"/>
</dbReference>
<protein>
    <submittedName>
        <fullName evidence="2">Glutathione S-transferase</fullName>
    </submittedName>
</protein>
<evidence type="ECO:0000259" key="1">
    <source>
        <dbReference type="PROSITE" id="PS50404"/>
    </source>
</evidence>
<dbReference type="Pfam" id="PF13417">
    <property type="entry name" value="GST_N_3"/>
    <property type="match status" value="1"/>
</dbReference>
<dbReference type="PANTHER" id="PTHR42673:SF21">
    <property type="entry name" value="GLUTATHIONE S-TRANSFERASE YFCF"/>
    <property type="match status" value="1"/>
</dbReference>
<feature type="domain" description="GST N-terminal" evidence="1">
    <location>
        <begin position="1"/>
        <end position="78"/>
    </location>
</feature>
<comment type="caution">
    <text evidence="2">The sequence shown here is derived from an EMBL/GenBank/DDBJ whole genome shotgun (WGS) entry which is preliminary data.</text>
</comment>
<organism evidence="2 3">
    <name type="scientific">Ancylobacter vacuolatus</name>
    <dbReference type="NCBI Taxonomy" id="223389"/>
    <lineage>
        <taxon>Bacteria</taxon>
        <taxon>Pseudomonadati</taxon>
        <taxon>Pseudomonadota</taxon>
        <taxon>Alphaproteobacteria</taxon>
        <taxon>Hyphomicrobiales</taxon>
        <taxon>Xanthobacteraceae</taxon>
        <taxon>Ancylobacter</taxon>
    </lineage>
</organism>
<gene>
    <name evidence="2" type="ORF">J2S76_000771</name>
</gene>
<dbReference type="Gene3D" id="3.40.30.10">
    <property type="entry name" value="Glutaredoxin"/>
    <property type="match status" value="1"/>
</dbReference>
<dbReference type="Gene3D" id="1.20.1050.10">
    <property type="match status" value="1"/>
</dbReference>
<dbReference type="Proteomes" id="UP001238467">
    <property type="component" value="Unassembled WGS sequence"/>
</dbReference>
<dbReference type="CDD" id="cd00570">
    <property type="entry name" value="GST_N_family"/>
    <property type="match status" value="1"/>
</dbReference>
<dbReference type="CDD" id="cd03205">
    <property type="entry name" value="GST_C_6"/>
    <property type="match status" value="1"/>
</dbReference>
<evidence type="ECO:0000313" key="3">
    <source>
        <dbReference type="Proteomes" id="UP001238467"/>
    </source>
</evidence>
<keyword evidence="3" id="KW-1185">Reference proteome</keyword>
<name>A0ABU0DD70_9HYPH</name>
<dbReference type="EMBL" id="JAUSUH010000001">
    <property type="protein sequence ID" value="MDQ0346370.1"/>
    <property type="molecule type" value="Genomic_DNA"/>
</dbReference>
<dbReference type="PANTHER" id="PTHR42673">
    <property type="entry name" value="MALEYLACETOACETATE ISOMERASE"/>
    <property type="match status" value="1"/>
</dbReference>
<reference evidence="2 3" key="1">
    <citation type="submission" date="2023-07" db="EMBL/GenBank/DDBJ databases">
        <title>Genomic Encyclopedia of Type Strains, Phase IV (KMG-IV): sequencing the most valuable type-strain genomes for metagenomic binning, comparative biology and taxonomic classification.</title>
        <authorList>
            <person name="Goeker M."/>
        </authorList>
    </citation>
    <scope>NUCLEOTIDE SEQUENCE [LARGE SCALE GENOMIC DNA]</scope>
    <source>
        <strain evidence="2 3">DSM 1277</strain>
    </source>
</reference>
<sequence length="208" mass="23080">MHLVGMLDSPYVRRVAVSLNLLGLPFTHESVSVFRHYERFQGINPVVKAPTLVTDGGVVLMDSTLILEHAEKLAGRSLAPDELSAHAQAQRLIGLALAACEKSVQIVYENQLRPQEKRHQPWLDRVNEQLLAAYRLIEAEIGDARMEDAEGWLFGPAPLQADITTAIAWTFTTRMLPDLLPADAFPALARLTARAEAQEAFKAWPYDG</sequence>
<dbReference type="InterPro" id="IPR004045">
    <property type="entry name" value="Glutathione_S-Trfase_N"/>
</dbReference>
<dbReference type="SUPFAM" id="SSF47616">
    <property type="entry name" value="GST C-terminal domain-like"/>
    <property type="match status" value="1"/>
</dbReference>
<dbReference type="InterPro" id="IPR036282">
    <property type="entry name" value="Glutathione-S-Trfase_C_sf"/>
</dbReference>